<dbReference type="InterPro" id="IPR029033">
    <property type="entry name" value="His_PPase_superfam"/>
</dbReference>
<organism evidence="1 2">
    <name type="scientific">Alteromonas aestuariivivens</name>
    <dbReference type="NCBI Taxonomy" id="1938339"/>
    <lineage>
        <taxon>Bacteria</taxon>
        <taxon>Pseudomonadati</taxon>
        <taxon>Pseudomonadota</taxon>
        <taxon>Gammaproteobacteria</taxon>
        <taxon>Alteromonadales</taxon>
        <taxon>Alteromonadaceae</taxon>
        <taxon>Alteromonas/Salinimonas group</taxon>
        <taxon>Alteromonas</taxon>
    </lineage>
</organism>
<evidence type="ECO:0000313" key="1">
    <source>
        <dbReference type="EMBL" id="RDV25208.1"/>
    </source>
</evidence>
<dbReference type="SMART" id="SM00855">
    <property type="entry name" value="PGAM"/>
    <property type="match status" value="1"/>
</dbReference>
<comment type="caution">
    <text evidence="1">The sequence shown here is derived from an EMBL/GenBank/DDBJ whole genome shotgun (WGS) entry which is preliminary data.</text>
</comment>
<dbReference type="CDD" id="cd07067">
    <property type="entry name" value="HP_PGM_like"/>
    <property type="match status" value="1"/>
</dbReference>
<dbReference type="AlphaFoldDB" id="A0A3D8M6Q6"/>
<sequence length="175" mass="19974">MRNNMSGQSSKDGILLFIMRHGEAEPLCQDDKGRQLTEVGRGQVARAAYWLQRQFLPEKQIDLVLVSPYRRTRQTFDTISAVISARHMEICQDITPNGHADWVHDYLDARLQQPEKDGMPLTSLMVVSHMPLVSYLVDSLCQSHTTSLFSTASIAVVNYWPEQHKGQLLYHYQGD</sequence>
<keyword evidence="2" id="KW-1185">Reference proteome</keyword>
<name>A0A3D8M6Q6_9ALTE</name>
<dbReference type="GO" id="GO:0005737">
    <property type="term" value="C:cytoplasm"/>
    <property type="evidence" value="ECO:0007669"/>
    <property type="project" value="InterPro"/>
</dbReference>
<dbReference type="SUPFAM" id="SSF53254">
    <property type="entry name" value="Phosphoglycerate mutase-like"/>
    <property type="match status" value="1"/>
</dbReference>
<dbReference type="Gene3D" id="3.40.50.1240">
    <property type="entry name" value="Phosphoglycerate mutase-like"/>
    <property type="match status" value="1"/>
</dbReference>
<dbReference type="Proteomes" id="UP000256561">
    <property type="component" value="Unassembled WGS sequence"/>
</dbReference>
<reference evidence="2" key="1">
    <citation type="submission" date="2018-08" db="EMBL/GenBank/DDBJ databases">
        <authorList>
            <person name="Zhang J."/>
            <person name="Du Z.-J."/>
        </authorList>
    </citation>
    <scope>NUCLEOTIDE SEQUENCE [LARGE SCALE GENOMIC DNA]</scope>
    <source>
        <strain evidence="2">KCTC 52655</strain>
    </source>
</reference>
<dbReference type="InterPro" id="IPR004449">
    <property type="entry name" value="SixA"/>
</dbReference>
<dbReference type="GO" id="GO:0101006">
    <property type="term" value="F:protein histidine phosphatase activity"/>
    <property type="evidence" value="ECO:0007669"/>
    <property type="project" value="InterPro"/>
</dbReference>
<dbReference type="NCBIfam" id="TIGR00249">
    <property type="entry name" value="sixA"/>
    <property type="match status" value="1"/>
</dbReference>
<dbReference type="Pfam" id="PF00300">
    <property type="entry name" value="His_Phos_1"/>
    <property type="match status" value="1"/>
</dbReference>
<dbReference type="InterPro" id="IPR013078">
    <property type="entry name" value="His_Pase_superF_clade-1"/>
</dbReference>
<dbReference type="EMBL" id="QRHA01000007">
    <property type="protein sequence ID" value="RDV25208.1"/>
    <property type="molecule type" value="Genomic_DNA"/>
</dbReference>
<dbReference type="OrthoDB" id="92610at2"/>
<accession>A0A3D8M6Q6</accession>
<gene>
    <name evidence="1" type="primary">sixA</name>
    <name evidence="1" type="ORF">DXV75_11415</name>
</gene>
<proteinExistence type="predicted"/>
<protein>
    <submittedName>
        <fullName evidence="1">Phosphohistidine phosphatase SixA</fullName>
    </submittedName>
</protein>
<evidence type="ECO:0000313" key="2">
    <source>
        <dbReference type="Proteomes" id="UP000256561"/>
    </source>
</evidence>